<proteinExistence type="predicted"/>
<accession>A0ACC6Q7A0</accession>
<dbReference type="EMBL" id="JBBKAJ010000022">
    <property type="protein sequence ID" value="MEJ8639516.1"/>
    <property type="molecule type" value="Genomic_DNA"/>
</dbReference>
<evidence type="ECO:0000313" key="1">
    <source>
        <dbReference type="EMBL" id="MEJ8639516.1"/>
    </source>
</evidence>
<evidence type="ECO:0000313" key="2">
    <source>
        <dbReference type="Proteomes" id="UP001377168"/>
    </source>
</evidence>
<sequence length="378" mass="40033">MATRRSFLGTASAVGAATLLTNGQAFAAEDATALAAVTEREARDSILAVNAGMRSHYAALKAELIKQLSPVMVVQNDNKGGRFTLIHGGKQEAVQPVSEIFEMAKSIAHVPLGIFSVLAAYLGEKVPNVPNAARIDPHDLAMVSMKTGTGWITPLLEYQKTLGVAKGNLKDAALPAGLTKSCDELLNKANIFIDAAVKTKTFDMKSYQDFAKAAFANVGINMEHASAAQIAGVQALLKKWRAQIGEAAWADLYVGVLSQWTTSVLNQNTIIIKPHMNAKKVDTHLIDFPTTSPPADPVFTVLDNIARIVQDNIAAELVFVSDTVIANALKGKQDLLSTEILEQLEKPLSAASATPAAFATTGAAAMTCPVTGRTVAQV</sequence>
<keyword evidence="2" id="KW-1185">Reference proteome</keyword>
<dbReference type="Proteomes" id="UP001377168">
    <property type="component" value="Unassembled WGS sequence"/>
</dbReference>
<protein>
    <submittedName>
        <fullName evidence="1">Uncharacterized protein</fullName>
    </submittedName>
</protein>
<organism evidence="1 2">
    <name type="scientific">Streptomyces achmelvichensis</name>
    <dbReference type="NCBI Taxonomy" id="3134111"/>
    <lineage>
        <taxon>Bacteria</taxon>
        <taxon>Bacillati</taxon>
        <taxon>Actinomycetota</taxon>
        <taxon>Actinomycetes</taxon>
        <taxon>Kitasatosporales</taxon>
        <taxon>Streptomycetaceae</taxon>
        <taxon>Streptomyces</taxon>
    </lineage>
</organism>
<gene>
    <name evidence="1" type="ORF">WKI67_39860</name>
</gene>
<name>A0ACC6Q7A0_9ACTN</name>
<reference evidence="1" key="1">
    <citation type="submission" date="2024-03" db="EMBL/GenBank/DDBJ databases">
        <title>Novel Streptomyces species of biotechnological and ecological value are a feature of Machair soil.</title>
        <authorList>
            <person name="Prole J.R."/>
            <person name="Goodfellow M."/>
            <person name="Allenby N."/>
            <person name="Ward A.C."/>
        </authorList>
    </citation>
    <scope>NUCLEOTIDE SEQUENCE</scope>
    <source>
        <strain evidence="1">MS2.AVA.5</strain>
    </source>
</reference>
<comment type="caution">
    <text evidence="1">The sequence shown here is derived from an EMBL/GenBank/DDBJ whole genome shotgun (WGS) entry which is preliminary data.</text>
</comment>